<dbReference type="Gene3D" id="1.10.600.10">
    <property type="entry name" value="Farnesyl Diphosphate Synthase"/>
    <property type="match status" value="1"/>
</dbReference>
<dbReference type="AlphaFoldDB" id="A0A4P9XV67"/>
<proteinExistence type="inferred from homology"/>
<sequence>MFARANNAVRIAAVFRPRAQVAIAGQPVWRACAYSTAPASAADTATAAKSPLSAIQYCRDLVRKYDHEHYLCGLLYPAHLRNGYWALRAFFIELSAVREAVSDPRIGQMRLQFWRDAVDSTFKGHPPQHPVTVALSQTVLAHSTGEGAVRPLVSSSWMKRIINEREKDMEDPYHATMESLEAYVEAAHASAMYLQLELLGVRSVSADHIASHIGKAYGLVTLLRATPFHASKRRTYLPAALLAEHGVSQEDLFRNGPTAEGLHDVVYDVASVAHRHLEVAKDHWVDDRHRKDVPSHAFTAMLAAIPARTYLDRLQQVHFNVFDPKLTVRPWKLPWTLYMANRRRKFS</sequence>
<evidence type="ECO:0000313" key="7">
    <source>
        <dbReference type="EMBL" id="RKP09300.1"/>
    </source>
</evidence>
<reference evidence="8" key="1">
    <citation type="journal article" date="2018" name="Nat. Microbiol.">
        <title>Leveraging single-cell genomics to expand the fungal tree of life.</title>
        <authorList>
            <person name="Ahrendt S.R."/>
            <person name="Quandt C.A."/>
            <person name="Ciobanu D."/>
            <person name="Clum A."/>
            <person name="Salamov A."/>
            <person name="Andreopoulos B."/>
            <person name="Cheng J.F."/>
            <person name="Woyke T."/>
            <person name="Pelin A."/>
            <person name="Henrissat B."/>
            <person name="Reynolds N.K."/>
            <person name="Benny G.L."/>
            <person name="Smith M.E."/>
            <person name="James T.Y."/>
            <person name="Grigoriev I.V."/>
        </authorList>
    </citation>
    <scope>NUCLEOTIDE SEQUENCE [LARGE SCALE GENOMIC DNA]</scope>
    <source>
        <strain evidence="8">RSA 1356</strain>
    </source>
</reference>
<comment type="similarity">
    <text evidence="6">Belongs to the NDUFAF6 family.</text>
</comment>
<evidence type="ECO:0000256" key="3">
    <source>
        <dbReference type="ARBA" id="ARBA00022946"/>
    </source>
</evidence>
<dbReference type="InterPro" id="IPR002060">
    <property type="entry name" value="Squ/phyt_synthse"/>
</dbReference>
<dbReference type="EMBL" id="KZ992524">
    <property type="protein sequence ID" value="RKP09300.1"/>
    <property type="molecule type" value="Genomic_DNA"/>
</dbReference>
<evidence type="ECO:0000256" key="1">
    <source>
        <dbReference type="ARBA" id="ARBA00004273"/>
    </source>
</evidence>
<accession>A0A4P9XV67</accession>
<evidence type="ECO:0000256" key="6">
    <source>
        <dbReference type="ARBA" id="ARBA00038273"/>
    </source>
</evidence>
<dbReference type="InterPro" id="IPR008949">
    <property type="entry name" value="Isoprenoid_synthase_dom_sf"/>
</dbReference>
<evidence type="ECO:0000313" key="8">
    <source>
        <dbReference type="Proteomes" id="UP000271241"/>
    </source>
</evidence>
<gene>
    <name evidence="7" type="ORF">THASP1DRAFT_14450</name>
</gene>
<dbReference type="STRING" id="78915.A0A4P9XV67"/>
<organism evidence="7 8">
    <name type="scientific">Thamnocephalis sphaerospora</name>
    <dbReference type="NCBI Taxonomy" id="78915"/>
    <lineage>
        <taxon>Eukaryota</taxon>
        <taxon>Fungi</taxon>
        <taxon>Fungi incertae sedis</taxon>
        <taxon>Zoopagomycota</taxon>
        <taxon>Zoopagomycotina</taxon>
        <taxon>Zoopagomycetes</taxon>
        <taxon>Zoopagales</taxon>
        <taxon>Sigmoideomycetaceae</taxon>
        <taxon>Thamnocephalis</taxon>
    </lineage>
</organism>
<evidence type="ECO:0000256" key="5">
    <source>
        <dbReference type="ARBA" id="ARBA00023136"/>
    </source>
</evidence>
<keyword evidence="4" id="KW-0496">Mitochondrion</keyword>
<keyword evidence="5" id="KW-0472">Membrane</keyword>
<dbReference type="GO" id="GO:0005743">
    <property type="term" value="C:mitochondrial inner membrane"/>
    <property type="evidence" value="ECO:0007669"/>
    <property type="project" value="UniProtKB-SubCell"/>
</dbReference>
<comment type="subcellular location">
    <subcellularLocation>
        <location evidence="1">Mitochondrion inner membrane</location>
    </subcellularLocation>
</comment>
<keyword evidence="8" id="KW-1185">Reference proteome</keyword>
<dbReference type="PANTHER" id="PTHR21181">
    <property type="match status" value="1"/>
</dbReference>
<name>A0A4P9XV67_9FUNG</name>
<evidence type="ECO:0000256" key="4">
    <source>
        <dbReference type="ARBA" id="ARBA00023128"/>
    </source>
</evidence>
<keyword evidence="3" id="KW-0809">Transit peptide</keyword>
<dbReference type="OrthoDB" id="270318at2759"/>
<dbReference type="PANTHER" id="PTHR21181:SF13">
    <property type="entry name" value="NADH DEHYDROGENASE (UBIQUINONE) COMPLEX I, ASSEMBLY FACTOR 6"/>
    <property type="match status" value="1"/>
</dbReference>
<keyword evidence="2" id="KW-0999">Mitochondrion inner membrane</keyword>
<evidence type="ECO:0000256" key="2">
    <source>
        <dbReference type="ARBA" id="ARBA00022792"/>
    </source>
</evidence>
<protein>
    <submittedName>
        <fullName evidence="7">Isoprenoid synthase domain-containing protein</fullName>
    </submittedName>
</protein>
<dbReference type="SUPFAM" id="SSF48576">
    <property type="entry name" value="Terpenoid synthases"/>
    <property type="match status" value="1"/>
</dbReference>
<dbReference type="Pfam" id="PF00494">
    <property type="entry name" value="SQS_PSY"/>
    <property type="match status" value="1"/>
</dbReference>
<dbReference type="Proteomes" id="UP000271241">
    <property type="component" value="Unassembled WGS sequence"/>
</dbReference>